<proteinExistence type="predicted"/>
<gene>
    <name evidence="4" type="ORF">UFOVP1666_4</name>
    <name evidence="1" type="ORF">UFOVP867_157</name>
    <name evidence="2" type="ORF">UFOVP913_41</name>
    <name evidence="3" type="ORF">UFOVP993_94</name>
</gene>
<dbReference type="EMBL" id="LR796944">
    <property type="protein sequence ID" value="CAB4176947.1"/>
    <property type="molecule type" value="Genomic_DNA"/>
</dbReference>
<organism evidence="3">
    <name type="scientific">uncultured Caudovirales phage</name>
    <dbReference type="NCBI Taxonomy" id="2100421"/>
    <lineage>
        <taxon>Viruses</taxon>
        <taxon>Duplodnaviria</taxon>
        <taxon>Heunggongvirae</taxon>
        <taxon>Uroviricota</taxon>
        <taxon>Caudoviricetes</taxon>
        <taxon>Peduoviridae</taxon>
        <taxon>Maltschvirus</taxon>
        <taxon>Maltschvirus maltsch</taxon>
    </lineage>
</organism>
<dbReference type="EMBL" id="LR796815">
    <property type="protein sequence ID" value="CAB4168121.1"/>
    <property type="molecule type" value="Genomic_DNA"/>
</dbReference>
<evidence type="ECO:0000313" key="4">
    <source>
        <dbReference type="EMBL" id="CAB4222940.1"/>
    </source>
</evidence>
<sequence length="90" mass="10903">MSDFNEEVIALRHAYRDAEMALEIASDFARDARREFDLAYAKFKKIQTEIRDKTGMAFVYKQDEEYEQHKTDEWFDKVREKAQWLDKESE</sequence>
<accession>A0A6J5Q2T7</accession>
<evidence type="ECO:0000313" key="3">
    <source>
        <dbReference type="EMBL" id="CAB4176947.1"/>
    </source>
</evidence>
<protein>
    <submittedName>
        <fullName evidence="3">Uncharacterized protein</fullName>
    </submittedName>
</protein>
<dbReference type="EMBL" id="LR796858">
    <property type="protein sequence ID" value="CAB4170514.1"/>
    <property type="molecule type" value="Genomic_DNA"/>
</dbReference>
<evidence type="ECO:0000313" key="2">
    <source>
        <dbReference type="EMBL" id="CAB4170514.1"/>
    </source>
</evidence>
<name>A0A6J5Q2T7_9CAUD</name>
<evidence type="ECO:0000313" key="1">
    <source>
        <dbReference type="EMBL" id="CAB4168121.1"/>
    </source>
</evidence>
<dbReference type="EMBL" id="LR797534">
    <property type="protein sequence ID" value="CAB4222940.1"/>
    <property type="molecule type" value="Genomic_DNA"/>
</dbReference>
<reference evidence="3" key="1">
    <citation type="submission" date="2020-05" db="EMBL/GenBank/DDBJ databases">
        <authorList>
            <person name="Chiriac C."/>
            <person name="Salcher M."/>
            <person name="Ghai R."/>
            <person name="Kavagutti S V."/>
        </authorList>
    </citation>
    <scope>NUCLEOTIDE SEQUENCE</scope>
</reference>